<dbReference type="CDD" id="cd24068">
    <property type="entry name" value="ASKHA_NBD_ROK_FnNanK-like"/>
    <property type="match status" value="1"/>
</dbReference>
<comment type="similarity">
    <text evidence="1">Belongs to the ROK (NagC/XylR) family.</text>
</comment>
<sequence>MTTLAIGIDIGGTQIKAGIVSRDGQPVHTDTVPTEASLGRDALLGKLAGLLEKYRRMAELNGWRLAAAGVGTAGFVDIRDGSVPFASGNLPGWSGVRLREELEKASGLPVVVANDAHALAVGEGWQGAGRGLDGFLCVTLGTGIGGSRIMNGRPDYGCAGYAGGFGHQVIVHEGKPCTCGGSGCWESYASVTGLIKLAEEAGFTGASPEQLFEQARSGGTAAVRLIRTYIGYLAAGLVNLVYAFNPQTIIIGGAVTAQGDFLFDPLRQQLNDRLMPVYRPVEILPAKLGGSAGWMGAARLAWLASAEE</sequence>
<dbReference type="Pfam" id="PF00480">
    <property type="entry name" value="ROK"/>
    <property type="match status" value="1"/>
</dbReference>
<dbReference type="PANTHER" id="PTHR18964">
    <property type="entry name" value="ROK (REPRESSOR, ORF, KINASE) FAMILY"/>
    <property type="match status" value="1"/>
</dbReference>
<dbReference type="Gene3D" id="3.30.420.40">
    <property type="match status" value="2"/>
</dbReference>
<evidence type="ECO:0000313" key="3">
    <source>
        <dbReference type="Proteomes" id="UP001597120"/>
    </source>
</evidence>
<dbReference type="InterPro" id="IPR043129">
    <property type="entry name" value="ATPase_NBD"/>
</dbReference>
<name>A0ABW3DAZ0_9BACL</name>
<reference evidence="3" key="1">
    <citation type="journal article" date="2019" name="Int. J. Syst. Evol. Microbiol.">
        <title>The Global Catalogue of Microorganisms (GCM) 10K type strain sequencing project: providing services to taxonomists for standard genome sequencing and annotation.</title>
        <authorList>
            <consortium name="The Broad Institute Genomics Platform"/>
            <consortium name="The Broad Institute Genome Sequencing Center for Infectious Disease"/>
            <person name="Wu L."/>
            <person name="Ma J."/>
        </authorList>
    </citation>
    <scope>NUCLEOTIDE SEQUENCE [LARGE SCALE GENOMIC DNA]</scope>
    <source>
        <strain evidence="3">CCUG 57263</strain>
    </source>
</reference>
<dbReference type="InterPro" id="IPR000600">
    <property type="entry name" value="ROK"/>
</dbReference>
<dbReference type="PANTHER" id="PTHR18964:SF149">
    <property type="entry name" value="BIFUNCTIONAL UDP-N-ACETYLGLUCOSAMINE 2-EPIMERASE_N-ACETYLMANNOSAMINE KINASE"/>
    <property type="match status" value="1"/>
</dbReference>
<evidence type="ECO:0000313" key="2">
    <source>
        <dbReference type="EMBL" id="MFD0869694.1"/>
    </source>
</evidence>
<protein>
    <submittedName>
        <fullName evidence="2">ROK family protein</fullName>
    </submittedName>
</protein>
<comment type="caution">
    <text evidence="2">The sequence shown here is derived from an EMBL/GenBank/DDBJ whole genome shotgun (WGS) entry which is preliminary data.</text>
</comment>
<accession>A0ABW3DAZ0</accession>
<dbReference type="RefSeq" id="WP_144941819.1">
    <property type="nucleotide sequence ID" value="NZ_JBHTIU010000034.1"/>
</dbReference>
<dbReference type="Proteomes" id="UP001597120">
    <property type="component" value="Unassembled WGS sequence"/>
</dbReference>
<proteinExistence type="inferred from homology"/>
<dbReference type="EMBL" id="JBHTIU010000034">
    <property type="protein sequence ID" value="MFD0869694.1"/>
    <property type="molecule type" value="Genomic_DNA"/>
</dbReference>
<organism evidence="2 3">
    <name type="scientific">Paenibacillus residui</name>
    <dbReference type="NCBI Taxonomy" id="629724"/>
    <lineage>
        <taxon>Bacteria</taxon>
        <taxon>Bacillati</taxon>
        <taxon>Bacillota</taxon>
        <taxon>Bacilli</taxon>
        <taxon>Bacillales</taxon>
        <taxon>Paenibacillaceae</taxon>
        <taxon>Paenibacillus</taxon>
    </lineage>
</organism>
<evidence type="ECO:0000256" key="1">
    <source>
        <dbReference type="ARBA" id="ARBA00006479"/>
    </source>
</evidence>
<gene>
    <name evidence="2" type="ORF">ACFQ03_11075</name>
</gene>
<dbReference type="SUPFAM" id="SSF53067">
    <property type="entry name" value="Actin-like ATPase domain"/>
    <property type="match status" value="1"/>
</dbReference>
<keyword evidence="3" id="KW-1185">Reference proteome</keyword>